<organism evidence="4 5">
    <name type="scientific">Coniochaeta ligniaria NRRL 30616</name>
    <dbReference type="NCBI Taxonomy" id="1408157"/>
    <lineage>
        <taxon>Eukaryota</taxon>
        <taxon>Fungi</taxon>
        <taxon>Dikarya</taxon>
        <taxon>Ascomycota</taxon>
        <taxon>Pezizomycotina</taxon>
        <taxon>Sordariomycetes</taxon>
        <taxon>Sordariomycetidae</taxon>
        <taxon>Coniochaetales</taxon>
        <taxon>Coniochaetaceae</taxon>
        <taxon>Coniochaeta</taxon>
    </lineage>
</organism>
<feature type="compositionally biased region" description="Low complexity" evidence="2">
    <location>
        <begin position="213"/>
        <end position="227"/>
    </location>
</feature>
<feature type="domain" description="BZIP" evidence="3">
    <location>
        <begin position="783"/>
        <end position="798"/>
    </location>
</feature>
<feature type="compositionally biased region" description="Polar residues" evidence="2">
    <location>
        <begin position="563"/>
        <end position="577"/>
    </location>
</feature>
<feature type="region of interest" description="Disordered" evidence="2">
    <location>
        <begin position="37"/>
        <end position="62"/>
    </location>
</feature>
<feature type="compositionally biased region" description="Basic residues" evidence="2">
    <location>
        <begin position="1065"/>
        <end position="1077"/>
    </location>
</feature>
<feature type="region of interest" description="Disordered" evidence="2">
    <location>
        <begin position="458"/>
        <end position="581"/>
    </location>
</feature>
<feature type="region of interest" description="Disordered" evidence="2">
    <location>
        <begin position="119"/>
        <end position="260"/>
    </location>
</feature>
<dbReference type="PROSITE" id="PS00036">
    <property type="entry name" value="BZIP_BASIC"/>
    <property type="match status" value="1"/>
</dbReference>
<evidence type="ECO:0000259" key="3">
    <source>
        <dbReference type="PROSITE" id="PS00036"/>
    </source>
</evidence>
<evidence type="ECO:0000313" key="4">
    <source>
        <dbReference type="EMBL" id="OIW28332.1"/>
    </source>
</evidence>
<keyword evidence="5" id="KW-1185">Reference proteome</keyword>
<dbReference type="Proteomes" id="UP000182658">
    <property type="component" value="Unassembled WGS sequence"/>
</dbReference>
<reference evidence="4 5" key="1">
    <citation type="submission" date="2016-10" db="EMBL/GenBank/DDBJ databases">
        <title>Draft genome sequence of Coniochaeta ligniaria NRRL30616, a lignocellulolytic fungus for bioabatement of inhibitors in plant biomass hydrolysates.</title>
        <authorList>
            <consortium name="DOE Joint Genome Institute"/>
            <person name="Jimenez D.J."/>
            <person name="Hector R.E."/>
            <person name="Riley R."/>
            <person name="Sun H."/>
            <person name="Grigoriev I.V."/>
            <person name="Van Elsas J.D."/>
            <person name="Nichols N.N."/>
        </authorList>
    </citation>
    <scope>NUCLEOTIDE SEQUENCE [LARGE SCALE GENOMIC DNA]</scope>
    <source>
        <strain evidence="4 5">NRRL 30616</strain>
    </source>
</reference>
<feature type="compositionally biased region" description="Polar residues" evidence="2">
    <location>
        <begin position="196"/>
        <end position="205"/>
    </location>
</feature>
<dbReference type="InterPro" id="IPR004827">
    <property type="entry name" value="bZIP"/>
</dbReference>
<feature type="compositionally biased region" description="Low complexity" evidence="2">
    <location>
        <begin position="692"/>
        <end position="723"/>
    </location>
</feature>
<feature type="compositionally biased region" description="Pro residues" evidence="2">
    <location>
        <begin position="170"/>
        <end position="183"/>
    </location>
</feature>
<feature type="compositionally biased region" description="Low complexity" evidence="2">
    <location>
        <begin position="597"/>
        <end position="624"/>
    </location>
</feature>
<feature type="region of interest" description="Disordered" evidence="2">
    <location>
        <begin position="885"/>
        <end position="975"/>
    </location>
</feature>
<evidence type="ECO:0000256" key="1">
    <source>
        <dbReference type="SAM" id="Coils"/>
    </source>
</evidence>
<feature type="compositionally biased region" description="Low complexity" evidence="2">
    <location>
        <begin position="544"/>
        <end position="555"/>
    </location>
</feature>
<evidence type="ECO:0000313" key="5">
    <source>
        <dbReference type="Proteomes" id="UP000182658"/>
    </source>
</evidence>
<feature type="compositionally biased region" description="Polar residues" evidence="2">
    <location>
        <begin position="675"/>
        <end position="691"/>
    </location>
</feature>
<feature type="region of interest" description="Disordered" evidence="2">
    <location>
        <begin position="675"/>
        <end position="723"/>
    </location>
</feature>
<keyword evidence="1" id="KW-0175">Coiled coil</keyword>
<feature type="region of interest" description="Disordered" evidence="2">
    <location>
        <begin position="1032"/>
        <end position="1077"/>
    </location>
</feature>
<feature type="region of interest" description="Disordered" evidence="2">
    <location>
        <begin position="305"/>
        <end position="351"/>
    </location>
</feature>
<proteinExistence type="predicted"/>
<name>A0A1J7JGE9_9PEZI</name>
<dbReference type="GO" id="GO:0003700">
    <property type="term" value="F:DNA-binding transcription factor activity"/>
    <property type="evidence" value="ECO:0007669"/>
    <property type="project" value="InterPro"/>
</dbReference>
<evidence type="ECO:0000256" key="2">
    <source>
        <dbReference type="SAM" id="MobiDB-lite"/>
    </source>
</evidence>
<dbReference type="OrthoDB" id="5245251at2759"/>
<dbReference type="EMBL" id="KV875098">
    <property type="protein sequence ID" value="OIW28332.1"/>
    <property type="molecule type" value="Genomic_DNA"/>
</dbReference>
<feature type="coiled-coil region" evidence="1">
    <location>
        <begin position="810"/>
        <end position="837"/>
    </location>
</feature>
<gene>
    <name evidence="4" type="ORF">CONLIGDRAFT_373372</name>
</gene>
<feature type="compositionally biased region" description="Polar residues" evidence="2">
    <location>
        <begin position="494"/>
        <end position="517"/>
    </location>
</feature>
<feature type="compositionally biased region" description="Pro residues" evidence="2">
    <location>
        <begin position="134"/>
        <end position="147"/>
    </location>
</feature>
<accession>A0A1J7JGE9</accession>
<dbReference type="InParanoid" id="A0A1J7JGE9"/>
<feature type="region of interest" description="Disordered" evidence="2">
    <location>
        <begin position="597"/>
        <end position="628"/>
    </location>
</feature>
<dbReference type="AlphaFoldDB" id="A0A1J7JGE9"/>
<dbReference type="CDD" id="cd14686">
    <property type="entry name" value="bZIP"/>
    <property type="match status" value="1"/>
</dbReference>
<protein>
    <recommendedName>
        <fullName evidence="3">BZIP domain-containing protein</fullName>
    </recommendedName>
</protein>
<sequence>MDFYRSGMDLVTGPSASGLNGQSPSIVFDNGYVPFPTIEDDENGASSEIYSRDSPSPSPYYPRPLPHIDNIAPHGATFGESNERFPATTATTYPYPYPYLSPPAHVATNGPANSTIDFGRSAFPASTMDHGTPYPSPSPPAYAPPNGPVHLGFGLGRPFPGAPMNHGPPDVSPPPPPRVPPNSPNNSASFGLGRSSFVSSTMNHSSPPPLNNSTSFGFGRSSFVSSTANHGTPDASPPPPFRVEPRPTDSLGDPSFPNELSLENRRDSASFGFGPSFATTMNHGIPDASPPPNNSASFGFGPSFATTMNHGTPDASPPPPFRVEPRPTDSLEQPSFPSALPLENRRPGRPRGGRLSAIEQYYRAVAQLQYDQPRRLPRLADFDTAVAAQFSGAVRDQTAAELSGHTGGGMGVIMDRATNRGLAGGQAGSLDQPEVGQAASYFAGPVLDQMASRHPGYASGQLGVNTDSPANRGLAGGYASGPAEQVGGQHGQPGCTTNLAPGNQQQSGPYPYSSTSWAAPGFAGDHQSTSSPADGAYPTRRTFSTASTMMGSSASDQGINPAASDTASFHSPSSGNLRHQPLLPPLAAIAPPQAAAAPPSYQYTAPPQLAGPSPYAAPPQYSSATQLPAPNTIAPAAQTSLPPLASIAQPPAQTYLPPLAMATQSNPPAFAQTRPAYQQAPSAYQHTPSAYQQQAPTHTAPQQAPTHTAPQQAQPSQPAHLAPMAAPPTLIHDLPASVVERPTFQRILRMATDPKQLPPNVTPEQAHMITQTQVTLASAKFDKVREANNKSAKRGRYKRMATTVALADEILRQKAEMKTLRRENERLGDKLERVEGVMPGLADAAEVVHGEHQASSSAFDQFGQFGGGGGATSSFFDDAAQSFDASGGSEYESSLPNALGIMMPDDMPDFFGGGPSQQPLPSVEMSPSNAFGITLPSASTADTSTTVPSEQPKEENNSEFNLEANPEAATPPPPPTLTLDRQFLREAHDMRLQLIDAVKGGKLQELGFNCHEEIDAVIQRGRAIRAGLGQADDDWDRWVQPPSNVGRRPKRAVDEEDDGEEERPRKKGKGKKSKGDN</sequence>
<feature type="compositionally biased region" description="Polar residues" evidence="2">
    <location>
        <begin position="916"/>
        <end position="949"/>
    </location>
</feature>